<gene>
    <name evidence="1" type="ORF">BCAMP_06555</name>
</gene>
<keyword evidence="2" id="KW-1185">Reference proteome</keyword>
<dbReference type="InterPro" id="IPR029062">
    <property type="entry name" value="Class_I_gatase-like"/>
</dbReference>
<reference evidence="1 2" key="1">
    <citation type="submission" date="2012-12" db="EMBL/GenBank/DDBJ databases">
        <title>Novel taxa of Listeriaceae from agricultural environments in the United States.</title>
        <authorList>
            <person name="den Bakker H.C."/>
            <person name="Allred A."/>
            <person name="Warchocki S."/>
            <person name="Wright E.M."/>
            <person name="Burrell A."/>
            <person name="Nightingale K.K."/>
            <person name="Kephart D."/>
            <person name="Wiedmann M."/>
        </authorList>
    </citation>
    <scope>NUCLEOTIDE SEQUENCE [LARGE SCALE GENOMIC DNA]</scope>
    <source>
        <strain evidence="1 2">FSL F6-1037</strain>
    </source>
</reference>
<dbReference type="GO" id="GO:0005829">
    <property type="term" value="C:cytosol"/>
    <property type="evidence" value="ECO:0007669"/>
    <property type="project" value="TreeGrafter"/>
</dbReference>
<dbReference type="InterPro" id="IPR011697">
    <property type="entry name" value="Peptidase_C26"/>
</dbReference>
<dbReference type="PROSITE" id="PS51273">
    <property type="entry name" value="GATASE_TYPE_1"/>
    <property type="match status" value="1"/>
</dbReference>
<sequence>MAPVIGISGSVLLDPLFSPVIIKRSYVNEQYIDAITAAGGIPLIIPVTDVAAVTAYVSLIDGLVLSGGHDVSPQLYGEETLSRAGESYPARDTFEHALLLETLKHNKPVLGICRGAQLLNVVHGGSLYQDVSYAEHVQLQHLQATAGEEPVHKVTLTPASRIATIFETETIGVNSFHHQLIKTVAPQFVATGVTSDGVVEVIESQARDHFIMGVQWHPEQMAQKNQQMQGLFNAFVAESATYKVIMSLH</sequence>
<dbReference type="FunFam" id="3.40.50.880:FF:000030">
    <property type="entry name" value="Gamma-glutamyl-gamma-aminobutyrate hydrolase PuuD"/>
    <property type="match status" value="1"/>
</dbReference>
<dbReference type="CDD" id="cd01745">
    <property type="entry name" value="GATase1_2"/>
    <property type="match status" value="1"/>
</dbReference>
<dbReference type="EMBL" id="AODH01000023">
    <property type="protein sequence ID" value="EUJ39841.1"/>
    <property type="molecule type" value="Genomic_DNA"/>
</dbReference>
<dbReference type="GO" id="GO:0033969">
    <property type="term" value="F:gamma-glutamyl-gamma-aminobutyrate hydrolase activity"/>
    <property type="evidence" value="ECO:0007669"/>
    <property type="project" value="TreeGrafter"/>
</dbReference>
<protein>
    <submittedName>
        <fullName evidence="1">Peptidase C26</fullName>
    </submittedName>
</protein>
<dbReference type="PANTHER" id="PTHR43235:SF1">
    <property type="entry name" value="GLUTAMINE AMIDOTRANSFERASE PB2B2.05-RELATED"/>
    <property type="match status" value="1"/>
</dbReference>
<accession>W7CVI8</accession>
<dbReference type="AlphaFoldDB" id="W7CVI8"/>
<dbReference type="SUPFAM" id="SSF52317">
    <property type="entry name" value="Class I glutamine amidotransferase-like"/>
    <property type="match status" value="1"/>
</dbReference>
<comment type="caution">
    <text evidence="1">The sequence shown here is derived from an EMBL/GenBank/DDBJ whole genome shotgun (WGS) entry which is preliminary data.</text>
</comment>
<proteinExistence type="predicted"/>
<dbReference type="GO" id="GO:0006598">
    <property type="term" value="P:polyamine catabolic process"/>
    <property type="evidence" value="ECO:0007669"/>
    <property type="project" value="TreeGrafter"/>
</dbReference>
<dbReference type="Gene3D" id="3.40.50.880">
    <property type="match status" value="1"/>
</dbReference>
<evidence type="ECO:0000313" key="2">
    <source>
        <dbReference type="Proteomes" id="UP000019243"/>
    </source>
</evidence>
<evidence type="ECO:0000313" key="1">
    <source>
        <dbReference type="EMBL" id="EUJ39841.1"/>
    </source>
</evidence>
<name>W7CVI8_9LIST</name>
<dbReference type="RefSeq" id="WP_035314472.1">
    <property type="nucleotide sequence ID" value="NZ_AODH01000023.1"/>
</dbReference>
<dbReference type="STRING" id="1265861.BCAMP_06555"/>
<dbReference type="Proteomes" id="UP000019243">
    <property type="component" value="Unassembled WGS sequence"/>
</dbReference>
<dbReference type="OrthoDB" id="9813383at2"/>
<dbReference type="PATRIC" id="fig|1265861.3.peg.1298"/>
<dbReference type="InterPro" id="IPR044668">
    <property type="entry name" value="PuuD-like"/>
</dbReference>
<dbReference type="Pfam" id="PF07722">
    <property type="entry name" value="Peptidase_C26"/>
    <property type="match status" value="1"/>
</dbReference>
<organism evidence="1 2">
    <name type="scientific">Brochothrix campestris FSL F6-1037</name>
    <dbReference type="NCBI Taxonomy" id="1265861"/>
    <lineage>
        <taxon>Bacteria</taxon>
        <taxon>Bacillati</taxon>
        <taxon>Bacillota</taxon>
        <taxon>Bacilli</taxon>
        <taxon>Bacillales</taxon>
        <taxon>Listeriaceae</taxon>
        <taxon>Brochothrix</taxon>
    </lineage>
</organism>
<dbReference type="PANTHER" id="PTHR43235">
    <property type="entry name" value="GLUTAMINE AMIDOTRANSFERASE PB2B2.05-RELATED"/>
    <property type="match status" value="1"/>
</dbReference>